<dbReference type="eggNOG" id="KOG1369">
    <property type="taxonomic scope" value="Eukaryota"/>
</dbReference>
<dbReference type="OrthoDB" id="419537at2759"/>
<dbReference type="GO" id="GO:0005739">
    <property type="term" value="C:mitochondrion"/>
    <property type="evidence" value="ECO:0007669"/>
    <property type="project" value="TreeGrafter"/>
</dbReference>
<comment type="pathway">
    <text evidence="2">Carbohydrate metabolism; hexose metabolism.</text>
</comment>
<dbReference type="PANTHER" id="PTHR19443">
    <property type="entry name" value="HEXOKINASE"/>
    <property type="match status" value="1"/>
</dbReference>
<evidence type="ECO:0000313" key="18">
    <source>
        <dbReference type="Proteomes" id="UP000008281"/>
    </source>
</evidence>
<sequence length="502" mass="55132">MSSIVCHPLIDTQNGIATDARIKKQRPPPLVVSRPRDLIQESCERLVLSDQQLRRIMTLMEKSMEQGLSASKKNVAVKMLPTYVDAVPNGTEKGDFLALDLGGTNFRVLHIKLEGKETKMTGKIFRVPESIMRGTGEALFDHIADCMAKFMEENNLKDAPKLPLGFTFSFPCEQDGLTKGKLVTWTKGFKASGVEGADVVTMLRDACHRRKDIDIDVVALLNDTVGTLMACAFQENTCQIGVIVGTGTNACYMERLDRIPKLAGYVDEHGVTPEEMIINTEWGAFGDDGTMDFLRTKWDDAVDRESINPGQHLYEKMISGMYMGECARVVLEDLAKQGLLFGGHSDAISIPHCFPTKFVSEIDSDLLEDDDRTFQKTYQILEDIGVEMITANDCANVAYVCSLISTRAAHLTAAGIAMLLNRINKKQVTVGVDGSVYRFHPTYPTLLDAKIAELIVGDIEVRYKLMLSEDGSGRGAALVAAVATRLKEEKLAALSSSSSSSN</sequence>
<dbReference type="Gene3D" id="3.30.420.40">
    <property type="match status" value="1"/>
</dbReference>
<evidence type="ECO:0000313" key="17">
    <source>
        <dbReference type="EMBL" id="EFP00967.1"/>
    </source>
</evidence>
<comment type="catalytic activity">
    <reaction evidence="9">
        <text>a D-hexose + ATP = a D-hexose 6-phosphate + ADP + H(+)</text>
        <dbReference type="Rhea" id="RHEA:22740"/>
        <dbReference type="ChEBI" id="CHEBI:4194"/>
        <dbReference type="ChEBI" id="CHEBI:15378"/>
        <dbReference type="ChEBI" id="CHEBI:30616"/>
        <dbReference type="ChEBI" id="CHEBI:229467"/>
        <dbReference type="ChEBI" id="CHEBI:456216"/>
        <dbReference type="EC" id="2.7.1.1"/>
    </reaction>
    <physiologicalReaction direction="left-to-right" evidence="9">
        <dbReference type="Rhea" id="RHEA:22741"/>
    </physiologicalReaction>
</comment>
<comment type="function">
    <text evidence="13">Catalyzes the phosphorylation of various hexoses to hexose 6-phosphate.</text>
</comment>
<evidence type="ECO:0000259" key="15">
    <source>
        <dbReference type="Pfam" id="PF00349"/>
    </source>
</evidence>
<dbReference type="OMA" id="YPNFEGY"/>
<dbReference type="STRING" id="31234.E3MFI2"/>
<dbReference type="GO" id="GO:0006006">
    <property type="term" value="P:glucose metabolic process"/>
    <property type="evidence" value="ECO:0007669"/>
    <property type="project" value="TreeGrafter"/>
</dbReference>
<comment type="catalytic activity">
    <reaction evidence="12">
        <text>D-mannose + ATP = D-mannose 6-phosphate + ADP + H(+)</text>
        <dbReference type="Rhea" id="RHEA:11028"/>
        <dbReference type="ChEBI" id="CHEBI:4208"/>
        <dbReference type="ChEBI" id="CHEBI:15378"/>
        <dbReference type="ChEBI" id="CHEBI:30616"/>
        <dbReference type="ChEBI" id="CHEBI:58735"/>
        <dbReference type="ChEBI" id="CHEBI:456216"/>
        <dbReference type="EC" id="2.7.1.1"/>
    </reaction>
    <physiologicalReaction direction="left-to-right" evidence="12">
        <dbReference type="Rhea" id="RHEA:11029"/>
    </physiologicalReaction>
</comment>
<dbReference type="GO" id="GO:0019158">
    <property type="term" value="F:mannokinase activity"/>
    <property type="evidence" value="ECO:0007669"/>
    <property type="project" value="RHEA"/>
</dbReference>
<dbReference type="GO" id="GO:0008865">
    <property type="term" value="F:fructokinase activity"/>
    <property type="evidence" value="ECO:0007669"/>
    <property type="project" value="TreeGrafter"/>
</dbReference>
<organism evidence="18">
    <name type="scientific">Caenorhabditis remanei</name>
    <name type="common">Caenorhabditis vulgaris</name>
    <dbReference type="NCBI Taxonomy" id="31234"/>
    <lineage>
        <taxon>Eukaryota</taxon>
        <taxon>Metazoa</taxon>
        <taxon>Ecdysozoa</taxon>
        <taxon>Nematoda</taxon>
        <taxon>Chromadorea</taxon>
        <taxon>Rhabditida</taxon>
        <taxon>Rhabditina</taxon>
        <taxon>Rhabditomorpha</taxon>
        <taxon>Rhabditoidea</taxon>
        <taxon>Rhabditidae</taxon>
        <taxon>Peloderinae</taxon>
        <taxon>Caenorhabditis</taxon>
    </lineage>
</organism>
<dbReference type="GO" id="GO:0005536">
    <property type="term" value="F:D-glucose binding"/>
    <property type="evidence" value="ECO:0007669"/>
    <property type="project" value="InterPro"/>
</dbReference>
<evidence type="ECO:0000256" key="7">
    <source>
        <dbReference type="ARBA" id="ARBA00022840"/>
    </source>
</evidence>
<feature type="domain" description="Hexokinase N-terminal" evidence="15">
    <location>
        <begin position="39"/>
        <end position="233"/>
    </location>
</feature>
<dbReference type="EMBL" id="DS268441">
    <property type="protein sequence ID" value="EFP00967.1"/>
    <property type="molecule type" value="Genomic_DNA"/>
</dbReference>
<evidence type="ECO:0000256" key="10">
    <source>
        <dbReference type="ARBA" id="ARBA00047905"/>
    </source>
</evidence>
<dbReference type="GO" id="GO:0005524">
    <property type="term" value="F:ATP binding"/>
    <property type="evidence" value="ECO:0007669"/>
    <property type="project" value="UniProtKB-UniRule"/>
</dbReference>
<dbReference type="AlphaFoldDB" id="E3MFI2"/>
<dbReference type="InParanoid" id="E3MFI2"/>
<comment type="catalytic activity">
    <reaction evidence="10">
        <text>D-fructose + ATP = D-fructose 6-phosphate + ADP + H(+)</text>
        <dbReference type="Rhea" id="RHEA:16125"/>
        <dbReference type="ChEBI" id="CHEBI:15378"/>
        <dbReference type="ChEBI" id="CHEBI:30616"/>
        <dbReference type="ChEBI" id="CHEBI:37721"/>
        <dbReference type="ChEBI" id="CHEBI:61527"/>
        <dbReference type="ChEBI" id="CHEBI:456216"/>
        <dbReference type="EC" id="2.7.1.1"/>
    </reaction>
    <physiologicalReaction direction="left-to-right" evidence="10">
        <dbReference type="Rhea" id="RHEA:16126"/>
    </physiologicalReaction>
</comment>
<evidence type="ECO:0000256" key="5">
    <source>
        <dbReference type="ARBA" id="ARBA00022741"/>
    </source>
</evidence>
<evidence type="ECO:0000256" key="12">
    <source>
        <dbReference type="ARBA" id="ARBA00050361"/>
    </source>
</evidence>
<dbReference type="InterPro" id="IPR043129">
    <property type="entry name" value="ATPase_NBD"/>
</dbReference>
<dbReference type="Gene3D" id="3.40.367.20">
    <property type="match status" value="1"/>
</dbReference>
<keyword evidence="18" id="KW-1185">Reference proteome</keyword>
<evidence type="ECO:0000259" key="16">
    <source>
        <dbReference type="Pfam" id="PF03727"/>
    </source>
</evidence>
<dbReference type="InterPro" id="IPR022673">
    <property type="entry name" value="Hexokinase_C"/>
</dbReference>
<keyword evidence="6 14" id="KW-0418">Kinase</keyword>
<dbReference type="SUPFAM" id="SSF53067">
    <property type="entry name" value="Actin-like ATPase domain"/>
    <property type="match status" value="2"/>
</dbReference>
<protein>
    <recommendedName>
        <fullName evidence="14">Phosphotransferase</fullName>
        <ecNumber evidence="14">2.7.1.-</ecNumber>
    </recommendedName>
</protein>
<comment type="similarity">
    <text evidence="3 14">Belongs to the hexokinase family.</text>
</comment>
<dbReference type="Pfam" id="PF03727">
    <property type="entry name" value="Hexokinase_2"/>
    <property type="match status" value="1"/>
</dbReference>
<dbReference type="Pfam" id="PF00349">
    <property type="entry name" value="Hexokinase_1"/>
    <property type="match status" value="1"/>
</dbReference>
<keyword evidence="4 14" id="KW-0808">Transferase</keyword>
<feature type="domain" description="Hexokinase C-terminal" evidence="16">
    <location>
        <begin position="239"/>
        <end position="482"/>
    </location>
</feature>
<dbReference type="GO" id="GO:0005829">
    <property type="term" value="C:cytosol"/>
    <property type="evidence" value="ECO:0007669"/>
    <property type="project" value="TreeGrafter"/>
</dbReference>
<evidence type="ECO:0000256" key="8">
    <source>
        <dbReference type="ARBA" id="ARBA00023152"/>
    </source>
</evidence>
<dbReference type="PRINTS" id="PR00475">
    <property type="entry name" value="HEXOKINASE"/>
</dbReference>
<comment type="catalytic activity">
    <reaction evidence="11">
        <text>D-glucose + ATP = D-glucose 6-phosphate + ADP + H(+)</text>
        <dbReference type="Rhea" id="RHEA:17825"/>
        <dbReference type="ChEBI" id="CHEBI:4167"/>
        <dbReference type="ChEBI" id="CHEBI:15378"/>
        <dbReference type="ChEBI" id="CHEBI:30616"/>
        <dbReference type="ChEBI" id="CHEBI:61548"/>
        <dbReference type="ChEBI" id="CHEBI:456216"/>
        <dbReference type="EC" id="2.7.1.1"/>
    </reaction>
    <physiologicalReaction direction="left-to-right" evidence="11">
        <dbReference type="Rhea" id="RHEA:17826"/>
    </physiologicalReaction>
</comment>
<dbReference type="InterPro" id="IPR022672">
    <property type="entry name" value="Hexokinase_N"/>
</dbReference>
<evidence type="ECO:0000256" key="11">
    <source>
        <dbReference type="ARBA" id="ARBA00048160"/>
    </source>
</evidence>
<evidence type="ECO:0000256" key="3">
    <source>
        <dbReference type="ARBA" id="ARBA00009225"/>
    </source>
</evidence>
<evidence type="ECO:0000256" key="13">
    <source>
        <dbReference type="ARBA" id="ARBA00059457"/>
    </source>
</evidence>
<gene>
    <name evidence="17" type="ORF">CRE_20710</name>
</gene>
<evidence type="ECO:0000256" key="1">
    <source>
        <dbReference type="ARBA" id="ARBA00004888"/>
    </source>
</evidence>
<dbReference type="GO" id="GO:0001678">
    <property type="term" value="P:intracellular glucose homeostasis"/>
    <property type="evidence" value="ECO:0007669"/>
    <property type="project" value="InterPro"/>
</dbReference>
<evidence type="ECO:0000256" key="9">
    <source>
        <dbReference type="ARBA" id="ARBA00044613"/>
    </source>
</evidence>
<comment type="pathway">
    <text evidence="1">Carbohydrate degradation; glycolysis; D-glyceraldehyde 3-phosphate and glycerone phosphate from D-glucose: step 1/4.</text>
</comment>
<reference evidence="17" key="1">
    <citation type="submission" date="2007-07" db="EMBL/GenBank/DDBJ databases">
        <title>PCAP assembly of the Caenorhabditis remanei genome.</title>
        <authorList>
            <consortium name="The Caenorhabditis remanei Sequencing Consortium"/>
            <person name="Wilson R.K."/>
        </authorList>
    </citation>
    <scope>NUCLEOTIDE SEQUENCE [LARGE SCALE GENOMIC DNA]</scope>
    <source>
        <strain evidence="17">PB4641</strain>
    </source>
</reference>
<dbReference type="PROSITE" id="PS51748">
    <property type="entry name" value="HEXOKINASE_2"/>
    <property type="match status" value="1"/>
</dbReference>
<keyword evidence="8 14" id="KW-0324">Glycolysis</keyword>
<dbReference type="InterPro" id="IPR019807">
    <property type="entry name" value="Hexokinase_BS"/>
</dbReference>
<dbReference type="PROSITE" id="PS00378">
    <property type="entry name" value="HEXOKINASE_1"/>
    <property type="match status" value="1"/>
</dbReference>
<accession>E3MFI2</accession>
<dbReference type="UniPathway" id="UPA00242"/>
<dbReference type="EC" id="2.7.1.-" evidence="14"/>
<evidence type="ECO:0000256" key="4">
    <source>
        <dbReference type="ARBA" id="ARBA00022679"/>
    </source>
</evidence>
<dbReference type="FunFam" id="3.40.367.20:FF:000005">
    <property type="entry name" value="Phosphotransferase"/>
    <property type="match status" value="1"/>
</dbReference>
<keyword evidence="5 14" id="KW-0547">Nucleotide-binding</keyword>
<dbReference type="UniPathway" id="UPA00109">
    <property type="reaction ID" value="UER00180"/>
</dbReference>
<dbReference type="PANTHER" id="PTHR19443:SF16">
    <property type="entry name" value="HEXOKINASE TYPE 1-RELATED"/>
    <property type="match status" value="1"/>
</dbReference>
<evidence type="ECO:0000256" key="6">
    <source>
        <dbReference type="ARBA" id="ARBA00022777"/>
    </source>
</evidence>
<keyword evidence="7 14" id="KW-0067">ATP-binding</keyword>
<proteinExistence type="inferred from homology"/>
<dbReference type="GO" id="GO:0004340">
    <property type="term" value="F:glucokinase activity"/>
    <property type="evidence" value="ECO:0007669"/>
    <property type="project" value="TreeGrafter"/>
</dbReference>
<dbReference type="InterPro" id="IPR001312">
    <property type="entry name" value="Hexokinase"/>
</dbReference>
<dbReference type="FunFam" id="3.30.420.40:FF:000095">
    <property type="entry name" value="Phosphotransferase"/>
    <property type="match status" value="1"/>
</dbReference>
<name>E3MFI2_CAERE</name>
<dbReference type="Proteomes" id="UP000008281">
    <property type="component" value="Unassembled WGS sequence"/>
</dbReference>
<evidence type="ECO:0000256" key="2">
    <source>
        <dbReference type="ARBA" id="ARBA00005028"/>
    </source>
</evidence>
<dbReference type="CDD" id="cd24019">
    <property type="entry name" value="ASKHA_NBD_HK_meta"/>
    <property type="match status" value="1"/>
</dbReference>
<dbReference type="FunCoup" id="E3MFI2">
    <property type="interactions" value="387"/>
</dbReference>
<dbReference type="GO" id="GO:0006096">
    <property type="term" value="P:glycolytic process"/>
    <property type="evidence" value="ECO:0007669"/>
    <property type="project" value="UniProtKB-UniPathway"/>
</dbReference>
<evidence type="ECO:0000256" key="14">
    <source>
        <dbReference type="RuleBase" id="RU362007"/>
    </source>
</evidence>
<dbReference type="HOGENOM" id="CLU_014393_5_3_1"/>